<accession>M1Q171</accession>
<dbReference type="AlphaFoldDB" id="M1Q171"/>
<dbReference type="EMBL" id="JX684078">
    <property type="protein sequence ID" value="AGF92962.1"/>
    <property type="molecule type" value="Genomic_DNA"/>
</dbReference>
<gene>
    <name evidence="2" type="ORF">FLSS-6_0017</name>
</gene>
<reference evidence="2" key="1">
    <citation type="journal article" date="2013" name="Syst. Appl. Microbiol.">
        <title>New insights into the archaeal diversity of a hypersaline microbial mat obtained by a metagenomic approach.</title>
        <authorList>
            <person name="Lopez-Lopez A."/>
            <person name="Richter M."/>
            <person name="Pena A."/>
            <person name="Tamames J."/>
            <person name="Rossello-Mora R."/>
        </authorList>
    </citation>
    <scope>NUCLEOTIDE SEQUENCE</scope>
</reference>
<evidence type="ECO:0000256" key="1">
    <source>
        <dbReference type="SAM" id="Phobius"/>
    </source>
</evidence>
<sequence>MEDLKRVKDERGAIPGLPLELIVIALVVILSVPMIWNFASIYSEDQLDRNVRQELEGLKETIAEVYEGGVNEKRVVSIEIGQNPFSRLEYIEIGGPLNNKESRSLRYRIDGNSERRLNLGEIQVANMSKDEGTDTLRLISNHNDIIVRKFVSQGEEFIEVGTTVGGV</sequence>
<name>M1Q171_9ZZZZ</name>
<feature type="transmembrane region" description="Helical" evidence="1">
    <location>
        <begin position="21"/>
        <end position="42"/>
    </location>
</feature>
<proteinExistence type="predicted"/>
<keyword evidence="1" id="KW-0472">Membrane</keyword>
<keyword evidence="1" id="KW-0812">Transmembrane</keyword>
<organism evidence="2">
    <name type="scientific">uncultured organism</name>
    <dbReference type="NCBI Taxonomy" id="155900"/>
    <lineage>
        <taxon>unclassified sequences</taxon>
        <taxon>environmental samples</taxon>
    </lineage>
</organism>
<keyword evidence="1" id="KW-1133">Transmembrane helix</keyword>
<evidence type="ECO:0000313" key="2">
    <source>
        <dbReference type="EMBL" id="AGF92962.1"/>
    </source>
</evidence>
<protein>
    <submittedName>
        <fullName evidence="2">Uncharacterized protein</fullName>
    </submittedName>
</protein>